<dbReference type="InterPro" id="IPR032675">
    <property type="entry name" value="LRR_dom_sf"/>
</dbReference>
<feature type="coiled-coil region" evidence="5">
    <location>
        <begin position="223"/>
        <end position="250"/>
    </location>
</feature>
<reference evidence="8" key="2">
    <citation type="submission" date="2025-09" db="UniProtKB">
        <authorList>
            <consortium name="Ensembl"/>
        </authorList>
    </citation>
    <scope>IDENTIFICATION</scope>
</reference>
<dbReference type="Pfam" id="PF15227">
    <property type="entry name" value="zf-C3HC4_4"/>
    <property type="match status" value="1"/>
</dbReference>
<dbReference type="Pfam" id="PF21109">
    <property type="entry name" value="Stonustoxin_helical"/>
    <property type="match status" value="1"/>
</dbReference>
<dbReference type="Proteomes" id="UP001108240">
    <property type="component" value="Unplaced"/>
</dbReference>
<dbReference type="GeneTree" id="ENSGT00390000014380"/>
<dbReference type="InterPro" id="IPR048997">
    <property type="entry name" value="Stonustoxin-like_helical"/>
</dbReference>
<dbReference type="Pfam" id="PF18078">
    <property type="entry name" value="Thioredoxin_11"/>
    <property type="match status" value="1"/>
</dbReference>
<dbReference type="Gene3D" id="2.60.40.10">
    <property type="entry name" value="Immunoglobulins"/>
    <property type="match status" value="2"/>
</dbReference>
<dbReference type="CDD" id="cd00063">
    <property type="entry name" value="FN3"/>
    <property type="match status" value="1"/>
</dbReference>
<dbReference type="SUPFAM" id="SSF52047">
    <property type="entry name" value="RNI-like"/>
    <property type="match status" value="1"/>
</dbReference>
<evidence type="ECO:0000256" key="5">
    <source>
        <dbReference type="SAM" id="Coils"/>
    </source>
</evidence>
<dbReference type="PROSITE" id="PS50089">
    <property type="entry name" value="ZF_RING_2"/>
    <property type="match status" value="1"/>
</dbReference>
<keyword evidence="5" id="KW-0175">Coiled coil</keyword>
<dbReference type="InterPro" id="IPR001611">
    <property type="entry name" value="Leu-rich_rpt"/>
</dbReference>
<dbReference type="PANTHER" id="PTHR31594">
    <property type="entry name" value="AIG1-TYPE G DOMAIN-CONTAINING PROTEIN"/>
    <property type="match status" value="1"/>
</dbReference>
<dbReference type="PANTHER" id="PTHR31594:SF16">
    <property type="entry name" value="SI:CH211-281L24.3"/>
    <property type="match status" value="1"/>
</dbReference>
<dbReference type="InterPro" id="IPR003961">
    <property type="entry name" value="FN3_dom"/>
</dbReference>
<keyword evidence="2 4" id="KW-0863">Zinc-finger</keyword>
<keyword evidence="9" id="KW-1185">Reference proteome</keyword>
<accession>A0A9J7XVY0</accession>
<dbReference type="PROSITE" id="PS00518">
    <property type="entry name" value="ZF_RING_1"/>
    <property type="match status" value="1"/>
</dbReference>
<dbReference type="Ensembl" id="ENSCCRT00000180850.1">
    <property type="protein sequence ID" value="ENSCCRP00000110763.1"/>
    <property type="gene ID" value="ENSCCRG00000057716.1"/>
</dbReference>
<dbReference type="Gene3D" id="3.30.40.10">
    <property type="entry name" value="Zinc/RING finger domain, C3HC4 (zinc finger)"/>
    <property type="match status" value="1"/>
</dbReference>
<protein>
    <submittedName>
        <fullName evidence="8">Uncharacterized protein</fullName>
    </submittedName>
</protein>
<organism evidence="8 9">
    <name type="scientific">Cyprinus carpio carpio</name>
    <dbReference type="NCBI Taxonomy" id="630221"/>
    <lineage>
        <taxon>Eukaryota</taxon>
        <taxon>Metazoa</taxon>
        <taxon>Chordata</taxon>
        <taxon>Craniata</taxon>
        <taxon>Vertebrata</taxon>
        <taxon>Euteleostomi</taxon>
        <taxon>Actinopterygii</taxon>
        <taxon>Neopterygii</taxon>
        <taxon>Teleostei</taxon>
        <taxon>Ostariophysi</taxon>
        <taxon>Cypriniformes</taxon>
        <taxon>Cyprinidae</taxon>
        <taxon>Cyprininae</taxon>
        <taxon>Cyprinus</taxon>
    </lineage>
</organism>
<dbReference type="CDD" id="cd19802">
    <property type="entry name" value="Bbox1_TRIM8-like"/>
    <property type="match status" value="1"/>
</dbReference>
<evidence type="ECO:0000313" key="9">
    <source>
        <dbReference type="Proteomes" id="UP001108240"/>
    </source>
</evidence>
<dbReference type="Gene3D" id="4.10.830.40">
    <property type="match status" value="1"/>
</dbReference>
<evidence type="ECO:0000256" key="1">
    <source>
        <dbReference type="ARBA" id="ARBA00022723"/>
    </source>
</evidence>
<dbReference type="GO" id="GO:0008270">
    <property type="term" value="F:zinc ion binding"/>
    <property type="evidence" value="ECO:0007669"/>
    <property type="project" value="UniProtKB-KW"/>
</dbReference>
<evidence type="ECO:0000259" key="6">
    <source>
        <dbReference type="PROSITE" id="PS50089"/>
    </source>
</evidence>
<dbReference type="InterPro" id="IPR040581">
    <property type="entry name" value="Thioredoxin_11"/>
</dbReference>
<evidence type="ECO:0000256" key="2">
    <source>
        <dbReference type="ARBA" id="ARBA00022771"/>
    </source>
</evidence>
<dbReference type="InterPro" id="IPR052090">
    <property type="entry name" value="Cytolytic_pore-forming_toxin"/>
</dbReference>
<keyword evidence="1" id="KW-0479">Metal-binding</keyword>
<dbReference type="InterPro" id="IPR036116">
    <property type="entry name" value="FN3_sf"/>
</dbReference>
<sequence length="3739" mass="428130">MRPDKITSPAPSSTSLQSDQSLDRPIMFNVGALGNESFTKKSAEEPFDRHISFRNDTLSPDISTLSATLLTEDHYKCPVCTEVFKDPVSIPCGHSYCKHCIEIYWSKPTQARAYACPQCRKRFRTRPVLNVNVALSKLIEELQKAGFSPALPVHCYAGPEDVACDICTEMKLKAVKSCLTCTASYCETHIRQHYTVPALQRHNLVEPFNLPHHIETTRMFRAEKELLEEMKGLTAKLTKLEATLRDKEAQAKRLCKGFEVHCNDFPSDVIEIAALGRPLSLGTLYESNSDSFSQNTFLWNENSIACMKVSLPRPQTEVKVLESDSLQERFRALETSPVLRARTLHGLLEVSGAAAFLNHPVQSQDQDRVTLHYRTTTRLDMISQRLLQEGAPVSVINATTATHVIIAVFYGAQAFFVFDSKNNISEKNTEMKKVVRKMTSLVCSDLHLDVKEKTKSLYDCSLYIDVGNWKSPVSFDKAVEIYGSLPTLLGSKGERAVPLKVWLYPLKKLNKSSVCAALSGVSETLMHQAENILEHLRIQIRICQNLMTSQTNLTVIMWFPALKDKLIEFSELLKEYKEDLQREITEMDEVIHVKDEKVKNKLQNILARHRQSPFSAEKTNKWLENKETELKTLNDCKAADITVVKSQAELQQIIGHSQMTRVMCLTLFSPEAKDLFLETLKQHIESHNTVQNDSRLLRPVSINQKVLIDVQLFIAAKEANDDTEQTKFIAASVSGDCFQEYSVQFYHAGTIMSRNVKLGLKPDPPQIAHIQHTNVSLKLNHLLNKSTERYVVEYGVVSNDGMDNTWKQIVYPEALKELHVLSGLEQDTEYQLRYAVADNQCMSNFSWIGNFKTASAARPGQPSVKMNRDVVTWLKAETDEDCPVLRYMVEYKEAGLEGWSSVQTQGPQCECNLTLPHSTCYSVRVSAVYEDITSKPSEETPVPVDVWSIDLSVRKSSILLEVLKLQRLKKPVELMGLTDEASEVKGFVQCLPYISQLRFTQPERISWEEWEKQKKLFLLNLCLQAALTDTPDNIETTVETLLSVEECERCYFLLDLCSHVKDYETQTGRSVLPALQPIYQSAPAVWSIKLSERKSSILLEVLKLQTEKKPVELRDWTDEESEVKGFLQCLPYISQLRVSPPQKQEESFKDWEKRKRLYLLNLCLKAALFQDETLQTNMKILLSSVLYEKCDFLLDLCSHVKDYETQTGRSVLPALQPIYQSAPAVWSINLSERKSSILLEVLKLQTEIKPVELRDWTDEESEVKGFLQCLPYISQLSFYKDVIYFEKEKKSAFQFLLNLSLVASQSTGETFTELLTSVCSYTSFPCVENINYHIGQCDFLLDLCSHVKDYETQTGRSVLPALQPIYQSAPAVWSINLSERKSSILLEVLKLQTEKKPVELRDWTDEESEVKGFLQCLPYISQLRFNPPEKQNFEEWENRKRLFVLNHCLQAALYQKEIVEKTMKALLSSVNYEKSDFLLDIYSIMIVYESQTGRSVLPALQSIYQSAPAVWYIDISERKSSILLEVLKLQTEKKPVELKRWSDEEDDVRGFLQCLPYISQLRFYKDVLEEGEKKRSALLCLRNLIVWASQCILATGENSSELLTSVCSYTNFPCGKNYAYSNSVNENPTDQSGFLLDLYSHVKDYETQTGRSVLPALQPIYQSAPAVWSIKLSERKSSILLEVLKLQTEKKPVELRDWTDEESEVKGFLQCLPYISQLRFDDIFYRKTEPAVKFLLNLFVLASEIKANQGENYTELLTSVCSYTSFACSENSTNRQPDQCDFLLYLCSHVKDYETQTGRSVLPALQPIYQSAPAVWSIKLSERKSSILLEVLKLQTEKKPVELRDWTDEESEVKGFLQCLPYISQLRFAVPQNESWEKRKRLLILDLCLQAALLQKETIEETVKKLLSSVNYEKCDFLLDLCSHVKDYETQTGRSVLPALQPIYQSAPAVWSIKLSERKSSILLEVLKLQTEKKPVELTDWTDEESEVKGFLQCLPYISQLRFDDIFYRKTEPAVKFLLNLFDSASELKANKGENYTELLTSVCSYTSFPCSENSTNRHPDQCDFLLDLYSHVKDYETQTGRSVLPALQPIYQSAPAVWSIKLSERKSSILLEVLKLQTEKKPVELRDWTDEESEVKGFLQCLPYISQLRFKSSESWGKRKRFILDLCLQAALHQKETIEVTLKILLSSVLYVKSDFLLDLYSHAKDYESQTGRNVLPALQPIYQSVSAVWSIKLSVRKSSILLEVLKLQTEKKPVELRDWTDEESEVKEFLQCLPYISQLRFAVPHNKTAESWDKRKRLFILDLCLQTALHQKETIEETVKKLLSSVDYEISDFLLDLCSHVKDYETQTGRSVLPALQPIYQSAPAVWSIDLSERKSSILLEVLKLQTEKKPVELRDWTDEESEVKGFLQCLPYISQLRFHSFVGSEKNMSVKFLVNLIVSASEFKTTGENYTDLFTSVCSYRSFPFSENYTNRHTDQCDFLLDLCSHVKNYETQTGRSVLPALQPIYQSAPAVWSIKLSERKSSILLEVLKLQTEKKPVELRDWTDEESEVKGFLQCLPYISQLRFHSFDGNKKNMSVKFLVNLIVSASEFKTTGENYTDLFTSVCSYRSFPFSENYTNRHADQCDFLLDLCSHVKDYETQTGRSVLPALQPIYQSAPAVWSIKLSKRKSSILLEVLKLQTEKKPVELIDWTDEESEVKGFLQCLPYISQLRLKTDLFDDEDVSAAQCLLNLSVAASEFDSHTGGNYTQLLTSVCSYTYFPFNEGDYDYYSECKYHQSDFLLDLCSHVKDYETQTGRSVLPALQPIYQSAPAVWSIKLSERKSSILLEVLKLQTEKNPVELRGWTDEESEVKGFLQCLPYISQLRFYLMTEPAVKFLLKLIVSASEFDTNQGENYTELLTSVCSYTSFPFDEDYLDDFEYQTDQCDFLLDLCSHVKDYETQTGRSVLPELQPIYQSAPAVWRIKLSERKSSILLEVLKLQTEKKPVELRDWTDEESEVKGFLQCLPYISQLRFDPCVFYEKKRSVQFLVNLIISASEFDKTTGENYTKLFTSVCSYRSFPFSENCTNRQADQCDFLLDLCSHVKNYETQTGRSVLPALQPIYQSAPAVWSINLSERKSSILLEVLKLQTEKKPVELRDWTDEESELKGFLQCLPYISQLRNAEQFIPSLCEVLGSRVKADQVTPLLQALDFTVTLSGKLPSSTCRSVGRVLGLSPSKLNLTLKPQAISFRGTRLLFKHIKHLQKLSLEDKMLVRMVRALRSFKGPVLLTTEELSLVTRDSKQSLSQILSNLTSLLRLLCVQCLDLTECKSEALSLTPLLGLQDPLSIRFCKETLQQLVSVVYEAQDEELTHCFLKKVSEDVTSCSLNWEVIHYLLQHQALNLKLDYRKSKITCEIRQLLPWLGTIHLKRLSPSFTLSIIMEIYETHFPQYVSSLMSSVKNYINLNGRVLDSVHCAALRFTLQHCNTVKLNLLWTSIPAEELERFLPLLSRDTQLSVDRLLLLKLLRCCSSSDLQQEAADVLLSALHHRLDFSCCSALDLTDTRKKQEHLKLTEKDCRIISSVLQKTQSIVKLILQDCELSDEALKQLWPILPQVQLSCSKALLLQFLACISKDGSQRGSLRSAEALSQALGGEMDLSHTQMDPRACEQLALFLEYSEGLTELDLSHCKLTDLCMEPLLPHLHKTQTLDLSHNNIKDESAKRIHSVVCTHSNLQTVRLFRNKISDRKQFIGDKRFEIW</sequence>
<dbReference type="InterPro" id="IPR001841">
    <property type="entry name" value="Znf_RING"/>
</dbReference>
<proteinExistence type="predicted"/>
<dbReference type="Pfam" id="PF13516">
    <property type="entry name" value="LRR_6"/>
    <property type="match status" value="2"/>
</dbReference>
<feature type="domain" description="Fibronectin type-III" evidence="7">
    <location>
        <begin position="855"/>
        <end position="947"/>
    </location>
</feature>
<dbReference type="Gene3D" id="3.80.10.10">
    <property type="entry name" value="Ribonuclease Inhibitor"/>
    <property type="match status" value="1"/>
</dbReference>
<dbReference type="InterPro" id="IPR013083">
    <property type="entry name" value="Znf_RING/FYVE/PHD"/>
</dbReference>
<name>A0A9J7XVY0_CYPCA</name>
<evidence type="ECO:0000256" key="4">
    <source>
        <dbReference type="PROSITE-ProRule" id="PRU00175"/>
    </source>
</evidence>
<evidence type="ECO:0000259" key="7">
    <source>
        <dbReference type="PROSITE" id="PS50853"/>
    </source>
</evidence>
<dbReference type="PROSITE" id="PS51450">
    <property type="entry name" value="LRR"/>
    <property type="match status" value="1"/>
</dbReference>
<dbReference type="SMART" id="SM00184">
    <property type="entry name" value="RING"/>
    <property type="match status" value="1"/>
</dbReference>
<dbReference type="Gene3D" id="1.20.58.1200">
    <property type="entry name" value="RNA silencing suppressor P21, N-terminal domain"/>
    <property type="match status" value="16"/>
</dbReference>
<feature type="domain" description="RING-type" evidence="6">
    <location>
        <begin position="77"/>
        <end position="120"/>
    </location>
</feature>
<dbReference type="InterPro" id="IPR017907">
    <property type="entry name" value="Znf_RING_CS"/>
</dbReference>
<reference evidence="8" key="1">
    <citation type="submission" date="2025-08" db="UniProtKB">
        <authorList>
            <consortium name="Ensembl"/>
        </authorList>
    </citation>
    <scope>IDENTIFICATION</scope>
</reference>
<evidence type="ECO:0000313" key="8">
    <source>
        <dbReference type="Ensembl" id="ENSCCRP00000110763.1"/>
    </source>
</evidence>
<evidence type="ECO:0000256" key="3">
    <source>
        <dbReference type="ARBA" id="ARBA00022833"/>
    </source>
</evidence>
<dbReference type="InterPro" id="IPR013783">
    <property type="entry name" value="Ig-like_fold"/>
</dbReference>
<dbReference type="SUPFAM" id="SSF57850">
    <property type="entry name" value="RING/U-box"/>
    <property type="match status" value="1"/>
</dbReference>
<keyword evidence="3" id="KW-0862">Zinc</keyword>
<dbReference type="PROSITE" id="PS50853">
    <property type="entry name" value="FN3"/>
    <property type="match status" value="1"/>
</dbReference>
<dbReference type="SUPFAM" id="SSF49265">
    <property type="entry name" value="Fibronectin type III"/>
    <property type="match status" value="1"/>
</dbReference>